<comment type="caution">
    <text evidence="1">The sequence shown here is derived from an EMBL/GenBank/DDBJ whole genome shotgun (WGS) entry which is preliminary data.</text>
</comment>
<dbReference type="AlphaFoldDB" id="A0AAN9P4N4"/>
<proteinExistence type="predicted"/>
<name>A0AAN9P4N4_PHACN</name>
<reference evidence="1 2" key="1">
    <citation type="submission" date="2024-01" db="EMBL/GenBank/DDBJ databases">
        <title>The genomes of 5 underutilized Papilionoideae crops provide insights into root nodulation and disease resistanc.</title>
        <authorList>
            <person name="Jiang F."/>
        </authorList>
    </citation>
    <scope>NUCLEOTIDE SEQUENCE [LARGE SCALE GENOMIC DNA]</scope>
    <source>
        <strain evidence="1">JINMINGXINNONG_FW02</strain>
        <tissue evidence="1">Leaves</tissue>
    </source>
</reference>
<gene>
    <name evidence="1" type="ORF">VNO80_01214</name>
</gene>
<accession>A0AAN9P4N4</accession>
<keyword evidence="2" id="KW-1185">Reference proteome</keyword>
<dbReference type="Gene3D" id="3.80.10.10">
    <property type="entry name" value="Ribonuclease Inhibitor"/>
    <property type="match status" value="1"/>
</dbReference>
<evidence type="ECO:0000313" key="1">
    <source>
        <dbReference type="EMBL" id="KAK7382363.1"/>
    </source>
</evidence>
<organism evidence="1 2">
    <name type="scientific">Phaseolus coccineus</name>
    <name type="common">Scarlet runner bean</name>
    <name type="synonym">Phaseolus multiflorus</name>
    <dbReference type="NCBI Taxonomy" id="3886"/>
    <lineage>
        <taxon>Eukaryota</taxon>
        <taxon>Viridiplantae</taxon>
        <taxon>Streptophyta</taxon>
        <taxon>Embryophyta</taxon>
        <taxon>Tracheophyta</taxon>
        <taxon>Spermatophyta</taxon>
        <taxon>Magnoliopsida</taxon>
        <taxon>eudicotyledons</taxon>
        <taxon>Gunneridae</taxon>
        <taxon>Pentapetalae</taxon>
        <taxon>rosids</taxon>
        <taxon>fabids</taxon>
        <taxon>Fabales</taxon>
        <taxon>Fabaceae</taxon>
        <taxon>Papilionoideae</taxon>
        <taxon>50 kb inversion clade</taxon>
        <taxon>NPAAA clade</taxon>
        <taxon>indigoferoid/millettioid clade</taxon>
        <taxon>Phaseoleae</taxon>
        <taxon>Phaseolus</taxon>
    </lineage>
</organism>
<protein>
    <recommendedName>
        <fullName evidence="3">NB-ARC domain-containing protein</fullName>
    </recommendedName>
</protein>
<evidence type="ECO:0000313" key="2">
    <source>
        <dbReference type="Proteomes" id="UP001374584"/>
    </source>
</evidence>
<sequence>MDMLTTVIVNGSYDGINSFPKEGLLPPSLTSLRLFGLSSMETLECKGLLHLTSLQELRIQNCEKLENIAGERLPVSLVKLSIEKCPLLEKRCHRKDSEIWAKMCHVRGIKIDGNNYEIHRDHPSVTAPIGHITQCCKKLYTYAVIIFLKMDLDLSLSVEKEIELEEGESPFHKALGAQYQSGGGGFTSFSSNSLRNKNQTSRRKDWNPCNSDLTVIVKSIAPNAMQNLGE</sequence>
<evidence type="ECO:0008006" key="3">
    <source>
        <dbReference type="Google" id="ProtNLM"/>
    </source>
</evidence>
<dbReference type="InterPro" id="IPR032675">
    <property type="entry name" value="LRR_dom_sf"/>
</dbReference>
<dbReference type="Proteomes" id="UP001374584">
    <property type="component" value="Unassembled WGS sequence"/>
</dbReference>
<dbReference type="EMBL" id="JAYMYR010000001">
    <property type="protein sequence ID" value="KAK7382363.1"/>
    <property type="molecule type" value="Genomic_DNA"/>
</dbReference>
<dbReference type="SUPFAM" id="SSF52058">
    <property type="entry name" value="L domain-like"/>
    <property type="match status" value="1"/>
</dbReference>